<evidence type="ECO:0000259" key="2">
    <source>
        <dbReference type="SMART" id="SM00672"/>
    </source>
</evidence>
<dbReference type="OrthoDB" id="541052at2759"/>
<keyword evidence="4" id="KW-1185">Reference proteome</keyword>
<gene>
    <name evidence="3" type="ORF">A7U60_g2615</name>
</gene>
<organism evidence="3 4">
    <name type="scientific">Sanghuangporus baumii</name>
    <name type="common">Phellinus baumii</name>
    <dbReference type="NCBI Taxonomy" id="108892"/>
    <lineage>
        <taxon>Eukaryota</taxon>
        <taxon>Fungi</taxon>
        <taxon>Dikarya</taxon>
        <taxon>Basidiomycota</taxon>
        <taxon>Agaricomycotina</taxon>
        <taxon>Agaricomycetes</taxon>
        <taxon>Hymenochaetales</taxon>
        <taxon>Hymenochaetaceae</taxon>
        <taxon>Sanghuangporus</taxon>
    </lineage>
</organism>
<feature type="region of interest" description="Disordered" evidence="1">
    <location>
        <begin position="324"/>
        <end position="363"/>
    </location>
</feature>
<dbReference type="AlphaFoldDB" id="A0A9Q5NDS2"/>
<reference evidence="3" key="1">
    <citation type="submission" date="2016-06" db="EMBL/GenBank/DDBJ databases">
        <title>Draft Genome sequence of the fungus Inonotus baumii.</title>
        <authorList>
            <person name="Zhu H."/>
            <person name="Lin W."/>
        </authorList>
    </citation>
    <scope>NUCLEOTIDE SEQUENCE</scope>
    <source>
        <strain evidence="3">821</strain>
    </source>
</reference>
<evidence type="ECO:0000313" key="3">
    <source>
        <dbReference type="EMBL" id="OCB90154.1"/>
    </source>
</evidence>
<dbReference type="Pfam" id="PF05686">
    <property type="entry name" value="Glyco_transf_90"/>
    <property type="match status" value="1"/>
</dbReference>
<protein>
    <recommendedName>
        <fullName evidence="2">Glycosyl transferase CAP10 domain-containing protein</fullName>
    </recommendedName>
</protein>
<feature type="domain" description="Glycosyl transferase CAP10" evidence="2">
    <location>
        <begin position="390"/>
        <end position="671"/>
    </location>
</feature>
<dbReference type="Proteomes" id="UP000757232">
    <property type="component" value="Unassembled WGS sequence"/>
</dbReference>
<dbReference type="PANTHER" id="PTHR12203:SF118">
    <property type="entry name" value="BETA-1,2-XYLOSYLTRANSFERASE 1"/>
    <property type="match status" value="1"/>
</dbReference>
<dbReference type="InterPro" id="IPR051091">
    <property type="entry name" value="O-Glucosyltr/Glycosyltrsf_90"/>
</dbReference>
<sequence>MARLSTFPLLLALRRRTRPAALCLAILVLVTISLLGSNPPSYRPSAEDMFSTIRLSKYLSIVSSAPQTRERPQRTTGAQDRQQLQLQAEPTLIDNIPEIPPTLLDNNVDLRPGARKKVSGSQSHAYENNGLLIVNPDAPHPIYELIRHAETEWENKMRRSSRTLKQAVREYKRRYNRLPPKGFDKWYSLSEIFVWDYVQKHDIKLPDEYDQIHRDLEPYWGIDPRDLQQVQAEREGKSDSFTIGKLEENEIISLVNITVDASREDRIKDYMSWGVKPQLEMLNEVYQHIPPFRATFSPSDGPSELVDWTWRNAATAAAKRGAYLRPEDLPTQEGTGWSGACPSDSPLYLNPPDRNEEPTSQTSKTFIHDHRASMDPCYHPQHIITHGTFLPSGAGPKPQRSPAPLVSNCASPLHADIRATSMAQSSDFAHEDPRWEDKDDDRLFWRGTPTGMWHHQNVNWRASQRVRLVNLTRTAAAGQMFEWEPEPYISFLDPTPESDEPVGEAGRHARRRVNRALMDVSFSGSVTGCEGIVCDTMASQLSWSSHVSSDARGAGRYKYVLDVDGNGWSNRFRRLMSSNALVFKSTLFPEWWTDRAQAWVHYVPVQLDYSDLYDSLVFFGGDLGGEGAHDDMAHNIAIAGRQWVERFWREEDVIAYMFRLWLEYARVMSVDREIMSYDLPLES</sequence>
<comment type="caution">
    <text evidence="3">The sequence shown here is derived from an EMBL/GenBank/DDBJ whole genome shotgun (WGS) entry which is preliminary data.</text>
</comment>
<name>A0A9Q5NDS2_SANBA</name>
<accession>A0A9Q5NDS2</accession>
<dbReference type="SMART" id="SM00672">
    <property type="entry name" value="CAP10"/>
    <property type="match status" value="1"/>
</dbReference>
<dbReference type="EMBL" id="LNZH02000140">
    <property type="protein sequence ID" value="OCB90154.1"/>
    <property type="molecule type" value="Genomic_DNA"/>
</dbReference>
<evidence type="ECO:0000256" key="1">
    <source>
        <dbReference type="SAM" id="MobiDB-lite"/>
    </source>
</evidence>
<proteinExistence type="predicted"/>
<dbReference type="InterPro" id="IPR006598">
    <property type="entry name" value="CAP10"/>
</dbReference>
<evidence type="ECO:0000313" key="4">
    <source>
        <dbReference type="Proteomes" id="UP000757232"/>
    </source>
</evidence>
<dbReference type="PANTHER" id="PTHR12203">
    <property type="entry name" value="KDEL LYS-ASP-GLU-LEU CONTAINING - RELATED"/>
    <property type="match status" value="1"/>
</dbReference>